<dbReference type="Pfam" id="PF01183">
    <property type="entry name" value="Glyco_hydro_25"/>
    <property type="match status" value="1"/>
</dbReference>
<evidence type="ECO:0000313" key="2">
    <source>
        <dbReference type="EMBL" id="AGY78000.1"/>
    </source>
</evidence>
<accession>A0ABM5NZA6</accession>
<reference evidence="3" key="1">
    <citation type="journal article" date="2014" name="Biotechnol. Biofuels">
        <title>Comparison of single-molecule sequencing and hybrid approaches for finishing the genome of Clostridium autoethanogenum and analysis of CRISPR systems in industrial relevant Clostridia.</title>
        <authorList>
            <person name="Brown S.D."/>
            <person name="Nagaraju S."/>
            <person name="Utturkar S."/>
            <person name="De Tissera S."/>
            <person name="Segovia S."/>
            <person name="Mitchell W."/>
            <person name="Land M.L."/>
            <person name="Dassanayake A."/>
            <person name="Kopke M."/>
        </authorList>
    </citation>
    <scope>NUCLEOTIDE SEQUENCE [LARGE SCALE GENOMIC DNA]</scope>
    <source>
        <strain evidence="3">DSM 10061</strain>
    </source>
</reference>
<name>A0ABM5NZA6_9CLOT</name>
<organism evidence="2 3">
    <name type="scientific">Clostridium autoethanogenum DSM 10061</name>
    <dbReference type="NCBI Taxonomy" id="1341692"/>
    <lineage>
        <taxon>Bacteria</taxon>
        <taxon>Bacillati</taxon>
        <taxon>Bacillota</taxon>
        <taxon>Clostridia</taxon>
        <taxon>Eubacteriales</taxon>
        <taxon>Clostridiaceae</taxon>
        <taxon>Clostridium</taxon>
    </lineage>
</organism>
<evidence type="ECO:0000256" key="1">
    <source>
        <dbReference type="ARBA" id="ARBA00010646"/>
    </source>
</evidence>
<dbReference type="PROSITE" id="PS51904">
    <property type="entry name" value="GLYCOSYL_HYDROL_F25_2"/>
    <property type="match status" value="1"/>
</dbReference>
<gene>
    <name evidence="2" type="ORF">CAETHG_3799</name>
</gene>
<sequence>MKGIDISNNDGSVNFQAVKDAGYEICYIKSTEGLTYNDSMMRTFYNGCKDVGLKVGFYHFLRKNDPKQEAIHFLNCISGLAYDCIPMIDVEHDSLKDGSALGRTQSFANYCESQGVKVGLYTYTSFLKESMNNDSLGLSLWIAEYGVNSPHTDKEYVGFQYSETGKVPGVSTNCDLDDFNEKIFVSGGIKKVKNIVCINNSVDERAAGYLADFLQCPIIDNSLVKFDYSCVENIYCVGGGQFTEHATKIIKGQTRYDTCQAVLDFIKNGGK</sequence>
<dbReference type="GO" id="GO:0016787">
    <property type="term" value="F:hydrolase activity"/>
    <property type="evidence" value="ECO:0007669"/>
    <property type="project" value="UniProtKB-KW"/>
</dbReference>
<dbReference type="SUPFAM" id="SSF51445">
    <property type="entry name" value="(Trans)glycosidases"/>
    <property type="match status" value="1"/>
</dbReference>
<protein>
    <submittedName>
        <fullName evidence="2">Glycosyl hydrolase</fullName>
    </submittedName>
</protein>
<dbReference type="PANTHER" id="PTHR34135">
    <property type="entry name" value="LYSOZYME"/>
    <property type="match status" value="1"/>
</dbReference>
<dbReference type="Gene3D" id="3.40.50.12090">
    <property type="match status" value="1"/>
</dbReference>
<comment type="similarity">
    <text evidence="1">Belongs to the glycosyl hydrolase 25 family.</text>
</comment>
<proteinExistence type="inferred from homology"/>
<dbReference type="PANTHER" id="PTHR34135:SF2">
    <property type="entry name" value="LYSOZYME"/>
    <property type="match status" value="1"/>
</dbReference>
<keyword evidence="2" id="KW-0378">Hydrolase</keyword>
<keyword evidence="3" id="KW-1185">Reference proteome</keyword>
<dbReference type="Gene3D" id="3.20.20.80">
    <property type="entry name" value="Glycosidases"/>
    <property type="match status" value="1"/>
</dbReference>
<dbReference type="InterPro" id="IPR017853">
    <property type="entry name" value="GH"/>
</dbReference>
<dbReference type="RefSeq" id="WP_023163424.1">
    <property type="nucleotide sequence ID" value="NC_022592.1"/>
</dbReference>
<dbReference type="EMBL" id="CP006763">
    <property type="protein sequence ID" value="AGY78000.1"/>
    <property type="molecule type" value="Genomic_DNA"/>
</dbReference>
<dbReference type="InterPro" id="IPR002053">
    <property type="entry name" value="Glyco_hydro_25"/>
</dbReference>
<dbReference type="Proteomes" id="UP000017590">
    <property type="component" value="Chromosome"/>
</dbReference>
<evidence type="ECO:0000313" key="3">
    <source>
        <dbReference type="Proteomes" id="UP000017590"/>
    </source>
</evidence>